<comment type="caution">
    <text evidence="2">The sequence shown here is derived from an EMBL/GenBank/DDBJ whole genome shotgun (WGS) entry which is preliminary data.</text>
</comment>
<organism evidence="2 3">
    <name type="scientific">Jeongeupia chitinilytica</name>
    <dbReference type="NCBI Taxonomy" id="1041641"/>
    <lineage>
        <taxon>Bacteria</taxon>
        <taxon>Pseudomonadati</taxon>
        <taxon>Pseudomonadota</taxon>
        <taxon>Betaproteobacteria</taxon>
        <taxon>Neisseriales</taxon>
        <taxon>Chitinibacteraceae</taxon>
        <taxon>Jeongeupia</taxon>
    </lineage>
</organism>
<gene>
    <name evidence="2" type="ORF">GCM10007350_30700</name>
</gene>
<sequence>MPFNFHNSDRDLAPGALARMLSDREAGTARQWYWLEIAATLPKGDGRSGDATPWPGRLAPLWAWPWLRASRLPGVGLYAAVCEAAWQTARDKAAGGALYAAIAPALLSGLGLLPASQAFAVWLILLSGLLAAPWRIRPAPATADPLPGPEECTGLAGLLLASDCPPDRALALVAALRADPDAAWPELLQHLPQLAPPVPTRQQLAGLRATGWLAGTLPAALLISVLPAPWGLPAAVLAGAALNTRLIGRRAGLVTAGSAALVYGLGAAVHLL</sequence>
<evidence type="ECO:0000256" key="1">
    <source>
        <dbReference type="SAM" id="Phobius"/>
    </source>
</evidence>
<feature type="transmembrane region" description="Helical" evidence="1">
    <location>
        <begin position="252"/>
        <end position="271"/>
    </location>
</feature>
<proteinExistence type="predicted"/>
<evidence type="ECO:0000313" key="3">
    <source>
        <dbReference type="Proteomes" id="UP000604737"/>
    </source>
</evidence>
<accession>A0ABQ3H2P0</accession>
<keyword evidence="1" id="KW-1133">Transmembrane helix</keyword>
<feature type="transmembrane region" description="Helical" evidence="1">
    <location>
        <begin position="96"/>
        <end position="113"/>
    </location>
</feature>
<name>A0ABQ3H2P0_9NEIS</name>
<keyword evidence="1" id="KW-0472">Membrane</keyword>
<keyword evidence="3" id="KW-1185">Reference proteome</keyword>
<keyword evidence="1" id="KW-0812">Transmembrane</keyword>
<feature type="transmembrane region" description="Helical" evidence="1">
    <location>
        <begin position="119"/>
        <end position="136"/>
    </location>
</feature>
<evidence type="ECO:0000313" key="2">
    <source>
        <dbReference type="EMBL" id="GHD67227.1"/>
    </source>
</evidence>
<feature type="transmembrane region" description="Helical" evidence="1">
    <location>
        <begin position="211"/>
        <end position="232"/>
    </location>
</feature>
<dbReference type="Proteomes" id="UP000604737">
    <property type="component" value="Unassembled WGS sequence"/>
</dbReference>
<reference evidence="3" key="1">
    <citation type="journal article" date="2019" name="Int. J. Syst. Evol. Microbiol.">
        <title>The Global Catalogue of Microorganisms (GCM) 10K type strain sequencing project: providing services to taxonomists for standard genome sequencing and annotation.</title>
        <authorList>
            <consortium name="The Broad Institute Genomics Platform"/>
            <consortium name="The Broad Institute Genome Sequencing Center for Infectious Disease"/>
            <person name="Wu L."/>
            <person name="Ma J."/>
        </authorList>
    </citation>
    <scope>NUCLEOTIDE SEQUENCE [LARGE SCALE GENOMIC DNA]</scope>
    <source>
        <strain evidence="3">KCTC 23701</strain>
    </source>
</reference>
<dbReference type="EMBL" id="BMYO01000008">
    <property type="protein sequence ID" value="GHD67227.1"/>
    <property type="molecule type" value="Genomic_DNA"/>
</dbReference>
<protein>
    <submittedName>
        <fullName evidence="2">Uncharacterized protein</fullName>
    </submittedName>
</protein>
<dbReference type="RefSeq" id="WP_189461781.1">
    <property type="nucleotide sequence ID" value="NZ_BMYO01000008.1"/>
</dbReference>